<dbReference type="PANTHER" id="PTHR23021">
    <property type="entry name" value="SERPENTINE RECEPTOR, CLASS T"/>
    <property type="match status" value="1"/>
</dbReference>
<dbReference type="Proteomes" id="UP000095282">
    <property type="component" value="Unplaced"/>
</dbReference>
<dbReference type="SUPFAM" id="SSF81321">
    <property type="entry name" value="Family A G protein-coupled receptor-like"/>
    <property type="match status" value="1"/>
</dbReference>
<dbReference type="PANTHER" id="PTHR23021:SF28">
    <property type="entry name" value="SERPENTINE RECEPTOR, CLASS T-RELATED"/>
    <property type="match status" value="1"/>
</dbReference>
<keyword evidence="1" id="KW-0472">Membrane</keyword>
<dbReference type="STRING" id="1561998.A0A1I7TNM7"/>
<feature type="transmembrane region" description="Helical" evidence="1">
    <location>
        <begin position="12"/>
        <end position="35"/>
    </location>
</feature>
<feature type="transmembrane region" description="Helical" evidence="1">
    <location>
        <begin position="55"/>
        <end position="79"/>
    </location>
</feature>
<dbReference type="InterPro" id="IPR019425">
    <property type="entry name" value="7TM_GPCR_serpentine_rcpt_Srt"/>
</dbReference>
<proteinExistence type="predicted"/>
<name>A0A1I7TNM7_9PELO</name>
<feature type="transmembrane region" description="Helical" evidence="1">
    <location>
        <begin position="85"/>
        <end position="108"/>
    </location>
</feature>
<organism evidence="2 3">
    <name type="scientific">Caenorhabditis tropicalis</name>
    <dbReference type="NCBI Taxonomy" id="1561998"/>
    <lineage>
        <taxon>Eukaryota</taxon>
        <taxon>Metazoa</taxon>
        <taxon>Ecdysozoa</taxon>
        <taxon>Nematoda</taxon>
        <taxon>Chromadorea</taxon>
        <taxon>Rhabditida</taxon>
        <taxon>Rhabditina</taxon>
        <taxon>Rhabditomorpha</taxon>
        <taxon>Rhabditoidea</taxon>
        <taxon>Rhabditidae</taxon>
        <taxon>Peloderinae</taxon>
        <taxon>Caenorhabditis</taxon>
    </lineage>
</organism>
<evidence type="ECO:0000313" key="2">
    <source>
        <dbReference type="Proteomes" id="UP000095282"/>
    </source>
</evidence>
<accession>A0A1I7TNM7</accession>
<sequence>MTGLSNSEYSNYFLRFHNIISSIVLVFIYSSLFAIWKNREKHVSSIYVTNFQKSILIQSVCISCTYAIPATAFVSMYLIANPPEWYLTFCDLTYQLSGGAPFIMYIALNKQVRIEMFEIFGIFKSYTNRHSAVVTLSKSTSTFIV</sequence>
<keyword evidence="1" id="KW-1133">Transmembrane helix</keyword>
<keyword evidence="2" id="KW-1185">Reference proteome</keyword>
<reference evidence="3" key="1">
    <citation type="submission" date="2016-11" db="UniProtKB">
        <authorList>
            <consortium name="WormBaseParasite"/>
        </authorList>
    </citation>
    <scope>IDENTIFICATION</scope>
</reference>
<keyword evidence="1" id="KW-0812">Transmembrane</keyword>
<evidence type="ECO:0000256" key="1">
    <source>
        <dbReference type="SAM" id="Phobius"/>
    </source>
</evidence>
<dbReference type="WBParaSite" id="Csp11.Scaffold629.g10236.t1">
    <property type="protein sequence ID" value="Csp11.Scaffold629.g10236.t1"/>
    <property type="gene ID" value="Csp11.Scaffold629.g10236"/>
</dbReference>
<dbReference type="Pfam" id="PF10321">
    <property type="entry name" value="7TM_GPCR_Srt"/>
    <property type="match status" value="1"/>
</dbReference>
<dbReference type="eggNOG" id="ENOG502TG2Q">
    <property type="taxonomic scope" value="Eukaryota"/>
</dbReference>
<evidence type="ECO:0000313" key="3">
    <source>
        <dbReference type="WBParaSite" id="Csp11.Scaffold629.g10236.t1"/>
    </source>
</evidence>
<dbReference type="AlphaFoldDB" id="A0A1I7TNM7"/>
<protein>
    <submittedName>
        <fullName evidence="3">Serpentine Receptor, class T</fullName>
    </submittedName>
</protein>